<dbReference type="InterPro" id="IPR050378">
    <property type="entry name" value="Metallo-dep_Hydrolases_sf"/>
</dbReference>
<keyword evidence="1" id="KW-0862">Zinc</keyword>
<organism evidence="4 5">
    <name type="scientific">Novilysobacter avium</name>
    <dbReference type="NCBI Taxonomy" id="2781023"/>
    <lineage>
        <taxon>Bacteria</taxon>
        <taxon>Pseudomonadati</taxon>
        <taxon>Pseudomonadota</taxon>
        <taxon>Gammaproteobacteria</taxon>
        <taxon>Lysobacterales</taxon>
        <taxon>Lysobacteraceae</taxon>
        <taxon>Novilysobacter</taxon>
    </lineage>
</organism>
<dbReference type="InterPro" id="IPR013108">
    <property type="entry name" value="Amidohydro_3"/>
</dbReference>
<dbReference type="InterPro" id="IPR006680">
    <property type="entry name" value="Amidohydro-rel"/>
</dbReference>
<comment type="similarity">
    <text evidence="1">Belongs to the peptidase M38 family.</text>
</comment>
<evidence type="ECO:0000313" key="5">
    <source>
        <dbReference type="Proteomes" id="UP000593932"/>
    </source>
</evidence>
<comment type="cofactor">
    <cofactor evidence="1">
        <name>Zn(2+)</name>
        <dbReference type="ChEBI" id="CHEBI:29105"/>
    </cofactor>
    <text evidence="1">Binds 2 Zn(2+) ions per subunit.</text>
</comment>
<feature type="domain" description="Amidohydrolase 3" evidence="3">
    <location>
        <begin position="67"/>
        <end position="101"/>
    </location>
</feature>
<dbReference type="SUPFAM" id="SSF51556">
    <property type="entry name" value="Metallo-dependent hydrolases"/>
    <property type="match status" value="1"/>
</dbReference>
<dbReference type="GO" id="GO:0008798">
    <property type="term" value="F:beta-aspartyl-peptidase activity"/>
    <property type="evidence" value="ECO:0007669"/>
    <property type="project" value="UniProtKB-EC"/>
</dbReference>
<reference evidence="4 5" key="1">
    <citation type="submission" date="2020-10" db="EMBL/GenBank/DDBJ databases">
        <title>complete genome sequencing of Lysobacter sp. H23M41.</title>
        <authorList>
            <person name="Bae J.-W."/>
            <person name="Lee S.-Y."/>
        </authorList>
    </citation>
    <scope>NUCLEOTIDE SEQUENCE [LARGE SCALE GENOMIC DNA]</scope>
    <source>
        <strain evidence="4 5">H23M41</strain>
    </source>
</reference>
<keyword evidence="1" id="KW-0479">Metal-binding</keyword>
<dbReference type="RefSeq" id="WP_194034843.1">
    <property type="nucleotide sequence ID" value="NZ_CP063657.1"/>
</dbReference>
<feature type="domain" description="Amidohydrolase-related" evidence="2">
    <location>
        <begin position="285"/>
        <end position="392"/>
    </location>
</feature>
<keyword evidence="1" id="KW-0645">Protease</keyword>
<dbReference type="Pfam" id="PF01979">
    <property type="entry name" value="Amidohydro_1"/>
    <property type="match status" value="1"/>
</dbReference>
<name>A0A7S6ZVK8_9GAMM</name>
<keyword evidence="5" id="KW-1185">Reference proteome</keyword>
<dbReference type="EMBL" id="CP063657">
    <property type="protein sequence ID" value="QOW22304.1"/>
    <property type="molecule type" value="Genomic_DNA"/>
</dbReference>
<dbReference type="PANTHER" id="PTHR11647">
    <property type="entry name" value="HYDRANTOINASE/DIHYDROPYRIMIDINASE FAMILY MEMBER"/>
    <property type="match status" value="1"/>
</dbReference>
<dbReference type="InterPro" id="IPR010229">
    <property type="entry name" value="Pept_M38_dipep"/>
</dbReference>
<gene>
    <name evidence="4" type="ORF">INQ42_01425</name>
</gene>
<sequence>MTATVGGIFPEGLSNVPESPLLLLRNADVHAPAHLGWQDLLIGGGRILAMQPSQDAAGSPPTHTTSIDLHGRRVLPGLIDGHTHITGGGGEAGAHTRVPPVPLSRFTLAGITTVVGLLGTDDTTRSTRELVATVNGLRNEGMNAYAYTGGYHLPVATVTGSVRDDLAFIDCLIGVGELAICDHRSSQPTRDELLRVAADAHVGGLLTGKAGILHLHLGDGPRGLAQVREALDASEIPARVFNPTHVNRRRALFEEALELARRGCTIDITAFPVAADEDAWAADEALLRYLASGAPAEQVTISSDGGGCLPVFDDQGRMLSMDIGAPDSLHRTLKTLLARGEELARVLPAFTSNPARLLRLESKGRVAQGADADLLILDEDDNVSDVLISGRWFVRDGQAVIRGTFEGAR</sequence>
<dbReference type="NCBIfam" id="TIGR01975">
    <property type="entry name" value="isoAsp_dipep"/>
    <property type="match status" value="1"/>
</dbReference>
<dbReference type="PANTHER" id="PTHR11647:SF1">
    <property type="entry name" value="COLLAPSIN RESPONSE MEDIATOR PROTEIN"/>
    <property type="match status" value="1"/>
</dbReference>
<dbReference type="Pfam" id="PF07969">
    <property type="entry name" value="Amidohydro_3"/>
    <property type="match status" value="1"/>
</dbReference>
<evidence type="ECO:0000259" key="2">
    <source>
        <dbReference type="Pfam" id="PF01979"/>
    </source>
</evidence>
<keyword evidence="1" id="KW-0482">Metalloprotease</keyword>
<evidence type="ECO:0000313" key="4">
    <source>
        <dbReference type="EMBL" id="QOW22304.1"/>
    </source>
</evidence>
<evidence type="ECO:0000259" key="3">
    <source>
        <dbReference type="Pfam" id="PF07969"/>
    </source>
</evidence>
<dbReference type="SUPFAM" id="SSF51338">
    <property type="entry name" value="Composite domain of metallo-dependent hydrolases"/>
    <property type="match status" value="1"/>
</dbReference>
<accession>A0A7S6ZVK8</accession>
<keyword evidence="1 4" id="KW-0378">Hydrolase</keyword>
<dbReference type="Proteomes" id="UP000593932">
    <property type="component" value="Chromosome"/>
</dbReference>
<dbReference type="InterPro" id="IPR032466">
    <property type="entry name" value="Metal_Hydrolase"/>
</dbReference>
<evidence type="ECO:0000256" key="1">
    <source>
        <dbReference type="PIRNR" id="PIRNR001238"/>
    </source>
</evidence>
<dbReference type="Gene3D" id="2.30.40.10">
    <property type="entry name" value="Urease, subunit C, domain 1"/>
    <property type="match status" value="1"/>
</dbReference>
<dbReference type="Gene3D" id="3.20.20.140">
    <property type="entry name" value="Metal-dependent hydrolases"/>
    <property type="match status" value="1"/>
</dbReference>
<dbReference type="EC" id="3.4.19.-" evidence="1"/>
<dbReference type="PIRSF" id="PIRSF001238">
    <property type="entry name" value="IadA"/>
    <property type="match status" value="1"/>
</dbReference>
<protein>
    <recommendedName>
        <fullName evidence="1">Isoaspartyl dipeptidase</fullName>
        <ecNumber evidence="1">3.4.19.-</ecNumber>
    </recommendedName>
</protein>
<proteinExistence type="inferred from homology"/>
<comment type="subcellular location">
    <subcellularLocation>
        <location evidence="1">Cytoplasm</location>
    </subcellularLocation>
</comment>
<comment type="PTM">
    <text evidence="1">Carboxylation allows a single lysine to coordinate two zinc ions.</text>
</comment>
<dbReference type="InterPro" id="IPR011059">
    <property type="entry name" value="Metal-dep_hydrolase_composite"/>
</dbReference>
<comment type="function">
    <text evidence="1">Catalyzes the hydrolytic cleavage of a subset of L-isoaspartyl (L-beta-aspartyl) dipeptides. Used to degrade proteins damaged by L-isoaspartyl residues formation.</text>
</comment>